<dbReference type="InterPro" id="IPR019196">
    <property type="entry name" value="ABC_transp_unknown"/>
</dbReference>
<dbReference type="GO" id="GO:0140359">
    <property type="term" value="F:ABC-type transporter activity"/>
    <property type="evidence" value="ECO:0007669"/>
    <property type="project" value="InterPro"/>
</dbReference>
<feature type="domain" description="ABC-2 type transporter transmembrane" evidence="8">
    <location>
        <begin position="49"/>
        <end position="230"/>
    </location>
</feature>
<dbReference type="AlphaFoldDB" id="A0A1F5YH90"/>
<protein>
    <submittedName>
        <fullName evidence="10">Uncharacterized protein</fullName>
    </submittedName>
</protein>
<dbReference type="Proteomes" id="UP000178230">
    <property type="component" value="Unassembled WGS sequence"/>
</dbReference>
<feature type="domain" description="ABC-type uncharacterised transport system" evidence="7">
    <location>
        <begin position="416"/>
        <end position="680"/>
    </location>
</feature>
<evidence type="ECO:0000256" key="5">
    <source>
        <dbReference type="ARBA" id="ARBA00023136"/>
    </source>
</evidence>
<evidence type="ECO:0000259" key="8">
    <source>
        <dbReference type="Pfam" id="PF12698"/>
    </source>
</evidence>
<feature type="transmembrane region" description="Helical" evidence="6">
    <location>
        <begin position="96"/>
        <end position="120"/>
    </location>
</feature>
<dbReference type="InterPro" id="IPR051449">
    <property type="entry name" value="ABC-2_transporter_component"/>
</dbReference>
<organism evidence="10 11">
    <name type="scientific">Candidatus Gottesmanbacteria bacterium RBG_13_37_7</name>
    <dbReference type="NCBI Taxonomy" id="1798369"/>
    <lineage>
        <taxon>Bacteria</taxon>
        <taxon>Candidatus Gottesmaniibacteriota</taxon>
    </lineage>
</organism>
<dbReference type="InterPro" id="IPR055396">
    <property type="entry name" value="DUF7088"/>
</dbReference>
<keyword evidence="2" id="KW-1003">Cell membrane</keyword>
<feature type="transmembrane region" description="Helical" evidence="6">
    <location>
        <begin position="716"/>
        <end position="734"/>
    </location>
</feature>
<keyword evidence="5 6" id="KW-0472">Membrane</keyword>
<reference evidence="10 11" key="1">
    <citation type="journal article" date="2016" name="Nat. Commun.">
        <title>Thousands of microbial genomes shed light on interconnected biogeochemical processes in an aquifer system.</title>
        <authorList>
            <person name="Anantharaman K."/>
            <person name="Brown C.T."/>
            <person name="Hug L.A."/>
            <person name="Sharon I."/>
            <person name="Castelle C.J."/>
            <person name="Probst A.J."/>
            <person name="Thomas B.C."/>
            <person name="Singh A."/>
            <person name="Wilkins M.J."/>
            <person name="Karaoz U."/>
            <person name="Brodie E.L."/>
            <person name="Williams K.H."/>
            <person name="Hubbard S.S."/>
            <person name="Banfield J.F."/>
        </authorList>
    </citation>
    <scope>NUCLEOTIDE SEQUENCE [LARGE SCALE GENOMIC DNA]</scope>
</reference>
<feature type="transmembrane region" description="Helical" evidence="6">
    <location>
        <begin position="164"/>
        <end position="185"/>
    </location>
</feature>
<feature type="transmembrane region" description="Helical" evidence="6">
    <location>
        <begin position="248"/>
        <end position="268"/>
    </location>
</feature>
<feature type="transmembrane region" description="Helical" evidence="6">
    <location>
        <begin position="132"/>
        <end position="157"/>
    </location>
</feature>
<gene>
    <name evidence="10" type="ORF">A2Y99_04285</name>
</gene>
<feature type="transmembrane region" description="Helical" evidence="6">
    <location>
        <begin position="217"/>
        <end position="236"/>
    </location>
</feature>
<feature type="transmembrane region" description="Helical" evidence="6">
    <location>
        <begin position="25"/>
        <end position="45"/>
    </location>
</feature>
<proteinExistence type="predicted"/>
<keyword evidence="4 6" id="KW-1133">Transmembrane helix</keyword>
<evidence type="ECO:0000259" key="7">
    <source>
        <dbReference type="Pfam" id="PF09822"/>
    </source>
</evidence>
<name>A0A1F5YH90_9BACT</name>
<evidence type="ECO:0000313" key="10">
    <source>
        <dbReference type="EMBL" id="OGF99557.1"/>
    </source>
</evidence>
<dbReference type="Pfam" id="PF12698">
    <property type="entry name" value="ABC2_membrane_3"/>
    <property type="match status" value="1"/>
</dbReference>
<sequence length="750" mass="83767">MISINSVISIIKKELKGHLDNPSSYISLVVFVTLWEFLFFKNVFLVGEASLRILYDYLPWVLMFFAGAVTMSSFAQEKSEGTLELILTHPVRQLEVVVGKFISNWIFVGVALLFSLLTAFSINMFGTIDWGIYLAQFLSGWLFSGSLVSLGLFLSILFSNQIAALLATVAISFFFIIAGSEFFTLNIPLSLVPLFERLSILTHVTSMGKGVVDIRDLWYFISFIIIFLSLSCLQLLKEKYGNRKDYFRRFQTGIALFIGIAVLTNIIGERIPGRLDLTAGRLYSLSEATKKSISSLTDIVTLTFYSSSKLPGQLTPVVREVKDIIRDYADNSRGNITVINKDPSGNSEIANEANALGVKEIQFNVIGQEEFQLKTGFIGLVVSFGDKHEVIPYIESTSDLEYQLTSFITKLTSKDKKTIGFLTGHGEKSIDSDYQSLNTELGKQFETINITVDKKDPQIASNAAVLVVAGPVLAIEPETKTVIRNYLDKGKSVLFLLDVYKINTQSLSVLPNENGFNDLLSDYGVKLDTDMVYDLRSNETIRLGSQSGFGFFLPYPYWLRALPENSSSPVTGNIESVVLPWTSSITLDEGKTKEKNLEVKKILITSKYAGVKTSDIVLSPDKAEFSKDNLKEQLLAVSLQQMQAQNNNTLGKMIIVGNSEFLTDQFVSSTPENLGFGMNAISWLSSEKSLAGIRIKQTSLKKLLFENQLQPTIVKYGNMILAFLIPAGVGFYRFRRRKSRRNLVYKYNET</sequence>
<evidence type="ECO:0000256" key="2">
    <source>
        <dbReference type="ARBA" id="ARBA00022475"/>
    </source>
</evidence>
<comment type="caution">
    <text evidence="10">The sequence shown here is derived from an EMBL/GenBank/DDBJ whole genome shotgun (WGS) entry which is preliminary data.</text>
</comment>
<evidence type="ECO:0000256" key="6">
    <source>
        <dbReference type="SAM" id="Phobius"/>
    </source>
</evidence>
<dbReference type="EMBL" id="MFIY01000047">
    <property type="protein sequence ID" value="OGF99557.1"/>
    <property type="molecule type" value="Genomic_DNA"/>
</dbReference>
<dbReference type="InterPro" id="IPR013525">
    <property type="entry name" value="ABC2_TM"/>
</dbReference>
<evidence type="ECO:0000256" key="1">
    <source>
        <dbReference type="ARBA" id="ARBA00004651"/>
    </source>
</evidence>
<evidence type="ECO:0000256" key="4">
    <source>
        <dbReference type="ARBA" id="ARBA00022989"/>
    </source>
</evidence>
<dbReference type="Pfam" id="PF23357">
    <property type="entry name" value="DUF7088"/>
    <property type="match status" value="1"/>
</dbReference>
<dbReference type="Pfam" id="PF09822">
    <property type="entry name" value="ABC_transp_aux"/>
    <property type="match status" value="1"/>
</dbReference>
<evidence type="ECO:0000259" key="9">
    <source>
        <dbReference type="Pfam" id="PF23357"/>
    </source>
</evidence>
<keyword evidence="3 6" id="KW-0812">Transmembrane</keyword>
<evidence type="ECO:0000256" key="3">
    <source>
        <dbReference type="ARBA" id="ARBA00022692"/>
    </source>
</evidence>
<dbReference type="GO" id="GO:0005886">
    <property type="term" value="C:plasma membrane"/>
    <property type="evidence" value="ECO:0007669"/>
    <property type="project" value="UniProtKB-SubCell"/>
</dbReference>
<feature type="domain" description="DUF7088" evidence="9">
    <location>
        <begin position="281"/>
        <end position="383"/>
    </location>
</feature>
<accession>A0A1F5YH90</accession>
<feature type="transmembrane region" description="Helical" evidence="6">
    <location>
        <begin position="57"/>
        <end position="75"/>
    </location>
</feature>
<evidence type="ECO:0000313" key="11">
    <source>
        <dbReference type="Proteomes" id="UP000178230"/>
    </source>
</evidence>
<dbReference type="PANTHER" id="PTHR30294">
    <property type="entry name" value="MEMBRANE COMPONENT OF ABC TRANSPORTER YHHJ-RELATED"/>
    <property type="match status" value="1"/>
</dbReference>
<comment type="subcellular location">
    <subcellularLocation>
        <location evidence="1">Cell membrane</location>
        <topology evidence="1">Multi-pass membrane protein</topology>
    </subcellularLocation>
</comment>
<dbReference type="PANTHER" id="PTHR30294:SF29">
    <property type="entry name" value="MULTIDRUG ABC TRANSPORTER PERMEASE YBHS-RELATED"/>
    <property type="match status" value="1"/>
</dbReference>